<evidence type="ECO:0000256" key="1">
    <source>
        <dbReference type="SAM" id="SignalP"/>
    </source>
</evidence>
<reference evidence="2" key="1">
    <citation type="journal article" date="2022" name="Biotechnol. Bioprocess Eng.">
        <title>Pan-genome Analysis Reveals Comparative Genomic Features of Central Metabolic Pathways in Methylorubrum extorquens.</title>
        <authorList>
            <person name="Lee G.M."/>
            <person name="Scott-Nevros Z.K."/>
            <person name="Lee S.-M."/>
            <person name="Kim D."/>
        </authorList>
    </citation>
    <scope>NUCLEOTIDE SEQUENCE</scope>
    <source>
        <strain evidence="2">ATCC 55366</strain>
    </source>
</reference>
<accession>A0AAX3WLS5</accession>
<gene>
    <name evidence="2" type="ORF">KEC54_13635</name>
</gene>
<dbReference type="AlphaFoldDB" id="A0AAX3WLS5"/>
<evidence type="ECO:0000313" key="3">
    <source>
        <dbReference type="Proteomes" id="UP001223720"/>
    </source>
</evidence>
<organism evidence="2 3">
    <name type="scientific">Methylorubrum extorquens</name>
    <name type="common">Methylobacterium dichloromethanicum</name>
    <name type="synonym">Methylobacterium extorquens</name>
    <dbReference type="NCBI Taxonomy" id="408"/>
    <lineage>
        <taxon>Bacteria</taxon>
        <taxon>Pseudomonadati</taxon>
        <taxon>Pseudomonadota</taxon>
        <taxon>Alphaproteobacteria</taxon>
        <taxon>Hyphomicrobiales</taxon>
        <taxon>Methylobacteriaceae</taxon>
        <taxon>Methylorubrum</taxon>
    </lineage>
</organism>
<evidence type="ECO:0000313" key="2">
    <source>
        <dbReference type="EMBL" id="WHQ72510.1"/>
    </source>
</evidence>
<protein>
    <recommendedName>
        <fullName evidence="4">Acid stress chaperone HdeA</fullName>
    </recommendedName>
</protein>
<keyword evidence="1" id="KW-0732">Signal</keyword>
<dbReference type="Proteomes" id="UP001223720">
    <property type="component" value="Chromosome"/>
</dbReference>
<feature type="signal peptide" evidence="1">
    <location>
        <begin position="1"/>
        <end position="29"/>
    </location>
</feature>
<dbReference type="RefSeq" id="WP_283536234.1">
    <property type="nucleotide sequence ID" value="NZ_CP073633.1"/>
</dbReference>
<evidence type="ECO:0008006" key="4">
    <source>
        <dbReference type="Google" id="ProtNLM"/>
    </source>
</evidence>
<dbReference type="EMBL" id="CP073633">
    <property type="protein sequence ID" value="WHQ72510.1"/>
    <property type="molecule type" value="Genomic_DNA"/>
</dbReference>
<proteinExistence type="predicted"/>
<sequence>MPMPRSAQLCLALLALGATVLPATVSAQADMSCADYLKADAQMQAAMSPADRAAVQSDPQAVDLGNKVRTYCKANLKAPVSEAMSKAMQ</sequence>
<feature type="chain" id="PRO_5043567712" description="Acid stress chaperone HdeA" evidence="1">
    <location>
        <begin position="30"/>
        <end position="89"/>
    </location>
</feature>
<name>A0AAX3WLS5_METEX</name>